<name>A0ABN8N0L7_9CNID</name>
<gene>
    <name evidence="1" type="ORF">PLOB_00035493</name>
</gene>
<accession>A0ABN8N0L7</accession>
<comment type="caution">
    <text evidence="1">The sequence shown here is derived from an EMBL/GenBank/DDBJ whole genome shotgun (WGS) entry which is preliminary data.</text>
</comment>
<protein>
    <submittedName>
        <fullName evidence="1">Uncharacterized protein</fullName>
    </submittedName>
</protein>
<sequence length="146" mass="16555">MCSFVKGRLLRGRGRHFGRKTTCDETKWLLISDHNSEVLVEKTHSSSSLRRTSSTGNTTFQGINRSGEKDLCKLTDSCTQCTYAKIISQMSESVRPCLPSPTFMRRRRNAICDEIEKKIIALPGRTLRQGRVDMLRGIALMQFSLL</sequence>
<keyword evidence="2" id="KW-1185">Reference proteome</keyword>
<organism evidence="1 2">
    <name type="scientific">Porites lobata</name>
    <dbReference type="NCBI Taxonomy" id="104759"/>
    <lineage>
        <taxon>Eukaryota</taxon>
        <taxon>Metazoa</taxon>
        <taxon>Cnidaria</taxon>
        <taxon>Anthozoa</taxon>
        <taxon>Hexacorallia</taxon>
        <taxon>Scleractinia</taxon>
        <taxon>Fungiina</taxon>
        <taxon>Poritidae</taxon>
        <taxon>Porites</taxon>
    </lineage>
</organism>
<evidence type="ECO:0000313" key="2">
    <source>
        <dbReference type="Proteomes" id="UP001159405"/>
    </source>
</evidence>
<dbReference type="EMBL" id="CALNXK010000005">
    <property type="protein sequence ID" value="CAH3037273.1"/>
    <property type="molecule type" value="Genomic_DNA"/>
</dbReference>
<reference evidence="1 2" key="1">
    <citation type="submission" date="2022-05" db="EMBL/GenBank/DDBJ databases">
        <authorList>
            <consortium name="Genoscope - CEA"/>
            <person name="William W."/>
        </authorList>
    </citation>
    <scope>NUCLEOTIDE SEQUENCE [LARGE SCALE GENOMIC DNA]</scope>
</reference>
<evidence type="ECO:0000313" key="1">
    <source>
        <dbReference type="EMBL" id="CAH3037273.1"/>
    </source>
</evidence>
<dbReference type="Proteomes" id="UP001159405">
    <property type="component" value="Unassembled WGS sequence"/>
</dbReference>
<proteinExistence type="predicted"/>